<keyword evidence="3" id="KW-1185">Reference proteome</keyword>
<proteinExistence type="predicted"/>
<evidence type="ECO:0000256" key="1">
    <source>
        <dbReference type="SAM" id="MobiDB-lite"/>
    </source>
</evidence>
<dbReference type="Proteomes" id="UP001177670">
    <property type="component" value="Unassembled WGS sequence"/>
</dbReference>
<evidence type="ECO:0000313" key="2">
    <source>
        <dbReference type="EMBL" id="KAK1121993.1"/>
    </source>
</evidence>
<sequence length="55" mass="6441">MTTRDEGQRNQETSKSRNFHFHNSSSDESDNESVINTTFQSPRVKKKLSKLARWV</sequence>
<gene>
    <name evidence="2" type="ORF">K0M31_009841</name>
</gene>
<evidence type="ECO:0000313" key="3">
    <source>
        <dbReference type="Proteomes" id="UP001177670"/>
    </source>
</evidence>
<organism evidence="2 3">
    <name type="scientific">Melipona bicolor</name>
    <dbReference type="NCBI Taxonomy" id="60889"/>
    <lineage>
        <taxon>Eukaryota</taxon>
        <taxon>Metazoa</taxon>
        <taxon>Ecdysozoa</taxon>
        <taxon>Arthropoda</taxon>
        <taxon>Hexapoda</taxon>
        <taxon>Insecta</taxon>
        <taxon>Pterygota</taxon>
        <taxon>Neoptera</taxon>
        <taxon>Endopterygota</taxon>
        <taxon>Hymenoptera</taxon>
        <taxon>Apocrita</taxon>
        <taxon>Aculeata</taxon>
        <taxon>Apoidea</taxon>
        <taxon>Anthophila</taxon>
        <taxon>Apidae</taxon>
        <taxon>Melipona</taxon>
    </lineage>
</organism>
<dbReference type="AlphaFoldDB" id="A0AA40FMM9"/>
<name>A0AA40FMM9_9HYME</name>
<feature type="non-terminal residue" evidence="2">
    <location>
        <position position="55"/>
    </location>
</feature>
<feature type="compositionally biased region" description="Basic and acidic residues" evidence="1">
    <location>
        <begin position="1"/>
        <end position="15"/>
    </location>
</feature>
<dbReference type="EMBL" id="JAHYIQ010000024">
    <property type="protein sequence ID" value="KAK1121993.1"/>
    <property type="molecule type" value="Genomic_DNA"/>
</dbReference>
<accession>A0AA40FMM9</accession>
<feature type="region of interest" description="Disordered" evidence="1">
    <location>
        <begin position="1"/>
        <end position="55"/>
    </location>
</feature>
<feature type="compositionally biased region" description="Basic residues" evidence="1">
    <location>
        <begin position="43"/>
        <end position="55"/>
    </location>
</feature>
<comment type="caution">
    <text evidence="2">The sequence shown here is derived from an EMBL/GenBank/DDBJ whole genome shotgun (WGS) entry which is preliminary data.</text>
</comment>
<reference evidence="2" key="1">
    <citation type="submission" date="2021-10" db="EMBL/GenBank/DDBJ databases">
        <title>Melipona bicolor Genome sequencing and assembly.</title>
        <authorList>
            <person name="Araujo N.S."/>
            <person name="Arias M.C."/>
        </authorList>
    </citation>
    <scope>NUCLEOTIDE SEQUENCE</scope>
    <source>
        <strain evidence="2">USP_2M_L1-L4_2017</strain>
        <tissue evidence="2">Whole body</tissue>
    </source>
</reference>
<protein>
    <submittedName>
        <fullName evidence="2">Uncharacterized protein</fullName>
    </submittedName>
</protein>